<feature type="compositionally biased region" description="Basic and acidic residues" evidence="1">
    <location>
        <begin position="119"/>
        <end position="129"/>
    </location>
</feature>
<feature type="compositionally biased region" description="Polar residues" evidence="1">
    <location>
        <begin position="1"/>
        <end position="12"/>
    </location>
</feature>
<protein>
    <submittedName>
        <fullName evidence="2">Actin cytoskeleton-regulatory complex protein pan1-like isoform X9</fullName>
    </submittedName>
</protein>
<dbReference type="EMBL" id="BRZM01000634">
    <property type="protein sequence ID" value="GLD71527.1"/>
    <property type="molecule type" value="Genomic_DNA"/>
</dbReference>
<dbReference type="Proteomes" id="UP001279410">
    <property type="component" value="Unassembled WGS sequence"/>
</dbReference>
<feature type="compositionally biased region" description="Low complexity" evidence="1">
    <location>
        <begin position="131"/>
        <end position="140"/>
    </location>
</feature>
<keyword evidence="3" id="KW-1185">Reference proteome</keyword>
<dbReference type="PANTHER" id="PTHR34488">
    <property type="entry name" value="SI:CH211-245H14.1-RELATED"/>
    <property type="match status" value="1"/>
</dbReference>
<feature type="compositionally biased region" description="Polar residues" evidence="1">
    <location>
        <begin position="22"/>
        <end position="38"/>
    </location>
</feature>
<feature type="compositionally biased region" description="Low complexity" evidence="1">
    <location>
        <begin position="50"/>
        <end position="61"/>
    </location>
</feature>
<comment type="caution">
    <text evidence="2">The sequence shown here is derived from an EMBL/GenBank/DDBJ whole genome shotgun (WGS) entry which is preliminary data.</text>
</comment>
<evidence type="ECO:0000313" key="3">
    <source>
        <dbReference type="Proteomes" id="UP001279410"/>
    </source>
</evidence>
<dbReference type="PANTHER" id="PTHR34488:SF1">
    <property type="entry name" value="SI:CH211-245H14.1-RELATED"/>
    <property type="match status" value="1"/>
</dbReference>
<evidence type="ECO:0000256" key="1">
    <source>
        <dbReference type="SAM" id="MobiDB-lite"/>
    </source>
</evidence>
<gene>
    <name evidence="2" type="ORF">AKAME5_002284900</name>
</gene>
<name>A0AAD3NGR5_LATJO</name>
<feature type="compositionally biased region" description="Low complexity" evidence="1">
    <location>
        <begin position="98"/>
        <end position="116"/>
    </location>
</feature>
<proteinExistence type="predicted"/>
<evidence type="ECO:0000313" key="2">
    <source>
        <dbReference type="EMBL" id="GLD71527.1"/>
    </source>
</evidence>
<organism evidence="2 3">
    <name type="scientific">Lates japonicus</name>
    <name type="common">Japanese lates</name>
    <dbReference type="NCBI Taxonomy" id="270547"/>
    <lineage>
        <taxon>Eukaryota</taxon>
        <taxon>Metazoa</taxon>
        <taxon>Chordata</taxon>
        <taxon>Craniata</taxon>
        <taxon>Vertebrata</taxon>
        <taxon>Euteleostomi</taxon>
        <taxon>Actinopterygii</taxon>
        <taxon>Neopterygii</taxon>
        <taxon>Teleostei</taxon>
        <taxon>Neoteleostei</taxon>
        <taxon>Acanthomorphata</taxon>
        <taxon>Carangaria</taxon>
        <taxon>Carangaria incertae sedis</taxon>
        <taxon>Centropomidae</taxon>
        <taxon>Lates</taxon>
    </lineage>
</organism>
<accession>A0AAD3NGR5</accession>
<sequence>MDDQTISSSDVSTGDKKHLDQSTEPQTTEDTQQSSSADGTDPQAADSETQRSSQGDSQDSGQKTKGIFKSLFSWLLPKSSRHVDRSVDVQEAADSETQRSSQGDSQDSGQKSSQLSNSDEEKPSQEDLKVSQQSPSPSQSDTTEVKIPANMKPEELTVRLQELQGLIPEDCMKVKNRALWYPVTVKVFCEVTGETFGAHETILEQVKKKGLTSTPVKIIRDPKKCDFIIVFCPIVSRAGSDVEAAMRKISGSKPVILVLMHHTRKPDHSTREMMWSETFPGIVLKVNILYHETEGGLLTCSENDKAIKQIRKELKKHQVLRL</sequence>
<feature type="region of interest" description="Disordered" evidence="1">
    <location>
        <begin position="1"/>
        <end position="64"/>
    </location>
</feature>
<feature type="region of interest" description="Disordered" evidence="1">
    <location>
        <begin position="79"/>
        <end position="151"/>
    </location>
</feature>
<reference evidence="2" key="1">
    <citation type="submission" date="2022-08" db="EMBL/GenBank/DDBJ databases">
        <title>Genome sequencing of akame (Lates japonicus).</title>
        <authorList>
            <person name="Hashiguchi Y."/>
            <person name="Takahashi H."/>
        </authorList>
    </citation>
    <scope>NUCLEOTIDE SEQUENCE</scope>
    <source>
        <strain evidence="2">Kochi</strain>
    </source>
</reference>
<dbReference type="AlphaFoldDB" id="A0AAD3NGR5"/>